<organism evidence="2 3">
    <name type="scientific">Algimonas porphyrae</name>
    <dbReference type="NCBI Taxonomy" id="1128113"/>
    <lineage>
        <taxon>Bacteria</taxon>
        <taxon>Pseudomonadati</taxon>
        <taxon>Pseudomonadota</taxon>
        <taxon>Alphaproteobacteria</taxon>
        <taxon>Maricaulales</taxon>
        <taxon>Robiginitomaculaceae</taxon>
        <taxon>Algimonas</taxon>
    </lineage>
</organism>
<proteinExistence type="predicted"/>
<gene>
    <name evidence="2" type="ORF">GCM10007854_04020</name>
</gene>
<accession>A0ABQ5UZP3</accession>
<reference evidence="2" key="1">
    <citation type="journal article" date="2014" name="Int. J. Syst. Evol. Microbiol.">
        <title>Complete genome of a new Firmicutes species belonging to the dominant human colonic microbiota ('Ruminococcus bicirculans') reveals two chromosomes and a selective capacity to utilize plant glucans.</title>
        <authorList>
            <consortium name="NISC Comparative Sequencing Program"/>
            <person name="Wegmann U."/>
            <person name="Louis P."/>
            <person name="Goesmann A."/>
            <person name="Henrissat B."/>
            <person name="Duncan S.H."/>
            <person name="Flint H.J."/>
        </authorList>
    </citation>
    <scope>NUCLEOTIDE SEQUENCE</scope>
    <source>
        <strain evidence="2">NBRC 108216</strain>
    </source>
</reference>
<evidence type="ECO:0000313" key="3">
    <source>
        <dbReference type="Proteomes" id="UP001161390"/>
    </source>
</evidence>
<keyword evidence="3" id="KW-1185">Reference proteome</keyword>
<sequence>MTGGPEVTLRQSAPVGTTLAVIRFPAFVEEDAEADFAEAYAGAAIGGRGGSSDAVETQALANSMVLKSNYFAMSLYRELAARLPEHSVLLSPHRITLASDGSLTSVPMTQAESLPSVVAVDFTTYSYPDPEAMMGDKPLSFGDLITPLVTVRTDPRAAVGTEGILLASSPIIDSAAGQNYAQAITDATALQAGRIEAGVPELDLISHISAAPVQSPERSRLTQPRAGTVSAYPIEKIRLDGASVSNLDKDSGDILEYAFTDGFVNRVVDIINRADPVKASMFRRADAISDYDESLAALTLVGDDAPDYLARLRYAERLLEAEQKYLSVQSLRLYDGVINGEMGAQVRDILREEYRVLEERRKLARQQNTAVALGVLSAVVAGVAIANSSGGGDEDCSNAQSRREYQACLDRNARDRGPNIGEQIAINAAIQGAIFSATEAMRRNRLSDAVGSNYLQAMIPALNMQTEIQVDLIDSNETITAIRFEDLKAKLGELYAENQRSLDTVATRCAYSGPTGTGTWLGACEDGLANGSGVGVFRNNRGDLVEHYGYARDGRSDGPGYRIVRAPQGSYALEGNFAQGAANGVMRVERSGSVALRRYRQGQDMGEAPAGSVVASPFRLGDRSG</sequence>
<reference evidence="2" key="2">
    <citation type="submission" date="2023-01" db="EMBL/GenBank/DDBJ databases">
        <title>Draft genome sequence of Algimonas porphyrae strain NBRC 108216.</title>
        <authorList>
            <person name="Sun Q."/>
            <person name="Mori K."/>
        </authorList>
    </citation>
    <scope>NUCLEOTIDE SEQUENCE</scope>
    <source>
        <strain evidence="2">NBRC 108216</strain>
    </source>
</reference>
<feature type="region of interest" description="Disordered" evidence="1">
    <location>
        <begin position="605"/>
        <end position="625"/>
    </location>
</feature>
<evidence type="ECO:0000313" key="2">
    <source>
        <dbReference type="EMBL" id="GLQ19447.1"/>
    </source>
</evidence>
<dbReference type="Proteomes" id="UP001161390">
    <property type="component" value="Unassembled WGS sequence"/>
</dbReference>
<comment type="caution">
    <text evidence="2">The sequence shown here is derived from an EMBL/GenBank/DDBJ whole genome shotgun (WGS) entry which is preliminary data.</text>
</comment>
<evidence type="ECO:0000256" key="1">
    <source>
        <dbReference type="SAM" id="MobiDB-lite"/>
    </source>
</evidence>
<name>A0ABQ5UZP3_9PROT</name>
<dbReference type="EMBL" id="BSNJ01000001">
    <property type="protein sequence ID" value="GLQ19447.1"/>
    <property type="molecule type" value="Genomic_DNA"/>
</dbReference>
<protein>
    <submittedName>
        <fullName evidence="2">Uncharacterized protein</fullName>
    </submittedName>
</protein>